<evidence type="ECO:0000256" key="1">
    <source>
        <dbReference type="SAM" id="Phobius"/>
    </source>
</evidence>
<comment type="caution">
    <text evidence="2">The sequence shown here is derived from an EMBL/GenBank/DDBJ whole genome shotgun (WGS) entry which is preliminary data.</text>
</comment>
<keyword evidence="1" id="KW-0812">Transmembrane</keyword>
<dbReference type="EMBL" id="QFOT01000010">
    <property type="protein sequence ID" value="PZP56984.1"/>
    <property type="molecule type" value="Genomic_DNA"/>
</dbReference>
<feature type="transmembrane region" description="Helical" evidence="1">
    <location>
        <begin position="12"/>
        <end position="34"/>
    </location>
</feature>
<dbReference type="AlphaFoldDB" id="A0A2W5FRD0"/>
<keyword evidence="1" id="KW-1133">Transmembrane helix</keyword>
<gene>
    <name evidence="2" type="ORF">DI586_01835</name>
</gene>
<reference evidence="2 3" key="1">
    <citation type="submission" date="2017-08" db="EMBL/GenBank/DDBJ databases">
        <title>Infants hospitalized years apart are colonized by the same room-sourced microbial strains.</title>
        <authorList>
            <person name="Brooks B."/>
            <person name="Olm M.R."/>
            <person name="Firek B.A."/>
            <person name="Baker R."/>
            <person name="Thomas B.C."/>
            <person name="Morowitz M.J."/>
            <person name="Banfield J.F."/>
        </authorList>
    </citation>
    <scope>NUCLEOTIDE SEQUENCE [LARGE SCALE GENOMIC DNA]</scope>
    <source>
        <strain evidence="2">S2_006_000_R2_64</strain>
    </source>
</reference>
<organism evidence="2 3">
    <name type="scientific">Micavibrio aeruginosavorus</name>
    <dbReference type="NCBI Taxonomy" id="349221"/>
    <lineage>
        <taxon>Bacteria</taxon>
        <taxon>Pseudomonadati</taxon>
        <taxon>Bdellovibrionota</taxon>
        <taxon>Bdellovibrionia</taxon>
        <taxon>Bdellovibrionales</taxon>
        <taxon>Pseudobdellovibrionaceae</taxon>
        <taxon>Micavibrio</taxon>
    </lineage>
</organism>
<sequence length="261" mass="28622">MSTSRLSLATTWIIRILLFFIAILVAGLLMLSTLGGTSESHKKGLEQAFSDATNSNIKIQNIDEFNILPQLSIKATGLHGLSRTSPNEFMADRIDIAFGLSDLALGKRRIESFVLENFRFSADSKYDLKIESARIKPGEKALFLVDGQYKEEKIHFSAPLEQGSVGRSYYYFNDQIEIDGKYGELNIEGKVDTSNKAAPNRNTLNINILSGGRVVAKGQGGPGEGGFKINIDCKIDIPAKALTEIKTLLGVPFIELAETCE</sequence>
<proteinExistence type="predicted"/>
<dbReference type="Proteomes" id="UP000249739">
    <property type="component" value="Unassembled WGS sequence"/>
</dbReference>
<accession>A0A2W5FRD0</accession>
<name>A0A2W5FRD0_9BACT</name>
<evidence type="ECO:0008006" key="4">
    <source>
        <dbReference type="Google" id="ProtNLM"/>
    </source>
</evidence>
<keyword evidence="1" id="KW-0472">Membrane</keyword>
<protein>
    <recommendedName>
        <fullName evidence="4">AsmA domain-containing protein</fullName>
    </recommendedName>
</protein>
<evidence type="ECO:0000313" key="2">
    <source>
        <dbReference type="EMBL" id="PZP56984.1"/>
    </source>
</evidence>
<evidence type="ECO:0000313" key="3">
    <source>
        <dbReference type="Proteomes" id="UP000249739"/>
    </source>
</evidence>